<gene>
    <name evidence="2" type="ORF">S03H2_52077</name>
</gene>
<comment type="similarity">
    <text evidence="1">Belongs to the proline racemase family.</text>
</comment>
<organism evidence="2">
    <name type="scientific">marine sediment metagenome</name>
    <dbReference type="NCBI Taxonomy" id="412755"/>
    <lineage>
        <taxon>unclassified sequences</taxon>
        <taxon>metagenomes</taxon>
        <taxon>ecological metagenomes</taxon>
    </lineage>
</organism>
<dbReference type="Gene3D" id="3.10.310.10">
    <property type="entry name" value="Diaminopimelate Epimerase, Chain A, domain 1"/>
    <property type="match status" value="1"/>
</dbReference>
<dbReference type="AlphaFoldDB" id="X1H1Y6"/>
<feature type="non-terminal residue" evidence="2">
    <location>
        <position position="38"/>
    </location>
</feature>
<protein>
    <recommendedName>
        <fullName evidence="3">Proline racemase</fullName>
    </recommendedName>
</protein>
<accession>X1H1Y6</accession>
<evidence type="ECO:0008006" key="3">
    <source>
        <dbReference type="Google" id="ProtNLM"/>
    </source>
</evidence>
<reference evidence="2" key="1">
    <citation type="journal article" date="2014" name="Front. Microbiol.">
        <title>High frequency of phylogenetically diverse reductive dehalogenase-homologous genes in deep subseafloor sedimentary metagenomes.</title>
        <authorList>
            <person name="Kawai M."/>
            <person name="Futagami T."/>
            <person name="Toyoda A."/>
            <person name="Takaki Y."/>
            <person name="Nishi S."/>
            <person name="Hori S."/>
            <person name="Arai W."/>
            <person name="Tsubouchi T."/>
            <person name="Morono Y."/>
            <person name="Uchiyama I."/>
            <person name="Ito T."/>
            <person name="Fujiyama A."/>
            <person name="Inagaki F."/>
            <person name="Takami H."/>
        </authorList>
    </citation>
    <scope>NUCLEOTIDE SEQUENCE</scope>
    <source>
        <strain evidence="2">Expedition CK06-06</strain>
    </source>
</reference>
<comment type="caution">
    <text evidence="2">The sequence shown here is derived from an EMBL/GenBank/DDBJ whole genome shotgun (WGS) entry which is preliminary data.</text>
</comment>
<dbReference type="EMBL" id="BARU01033072">
    <property type="protein sequence ID" value="GAH63432.1"/>
    <property type="molecule type" value="Genomic_DNA"/>
</dbReference>
<proteinExistence type="inferred from homology"/>
<evidence type="ECO:0000313" key="2">
    <source>
        <dbReference type="EMBL" id="GAH63432.1"/>
    </source>
</evidence>
<name>X1H1Y6_9ZZZZ</name>
<dbReference type="InterPro" id="IPR008794">
    <property type="entry name" value="Pro_racemase_fam"/>
</dbReference>
<sequence length="38" mass="4260">MRFHRMLTTVDLHTAGMPVRIVTGGIPNIPGKTMPEKR</sequence>
<dbReference type="Pfam" id="PF05544">
    <property type="entry name" value="Pro_racemase"/>
    <property type="match status" value="1"/>
</dbReference>
<evidence type="ECO:0000256" key="1">
    <source>
        <dbReference type="ARBA" id="ARBA00007529"/>
    </source>
</evidence>
<dbReference type="SUPFAM" id="SSF54506">
    <property type="entry name" value="Diaminopimelate epimerase-like"/>
    <property type="match status" value="1"/>
</dbReference>